<feature type="domain" description="Peptidase M3A/M3B catalytic" evidence="7">
    <location>
        <begin position="226"/>
        <end position="607"/>
    </location>
</feature>
<evidence type="ECO:0000256" key="2">
    <source>
        <dbReference type="ARBA" id="ARBA00022723"/>
    </source>
</evidence>
<dbReference type="RefSeq" id="WP_012860554.1">
    <property type="nucleotide sequence ID" value="NC_013517.1"/>
</dbReference>
<dbReference type="Gene3D" id="1.10.287.830">
    <property type="entry name" value="putative peptidase helix hairpin domain like"/>
    <property type="match status" value="1"/>
</dbReference>
<keyword evidence="10" id="KW-1185">Reference proteome</keyword>
<reference evidence="10" key="1">
    <citation type="submission" date="2009-09" db="EMBL/GenBank/DDBJ databases">
        <title>The complete chromosome of Sebaldella termitidis ATCC 33386.</title>
        <authorList>
            <consortium name="US DOE Joint Genome Institute (JGI-PGF)"/>
            <person name="Lucas S."/>
            <person name="Copeland A."/>
            <person name="Lapidus A."/>
            <person name="Glavina del Rio T."/>
            <person name="Dalin E."/>
            <person name="Tice H."/>
            <person name="Bruce D."/>
            <person name="Goodwin L."/>
            <person name="Pitluck S."/>
            <person name="Kyrpides N."/>
            <person name="Mavromatis K."/>
            <person name="Ivanova N."/>
            <person name="Mikhailova N."/>
            <person name="Sims D."/>
            <person name="Meincke L."/>
            <person name="Brettin T."/>
            <person name="Detter J.C."/>
            <person name="Han C."/>
            <person name="Larimer F."/>
            <person name="Land M."/>
            <person name="Hauser L."/>
            <person name="Markowitz V."/>
            <person name="Cheng J.F."/>
            <person name="Hugenholtz P."/>
            <person name="Woyke T."/>
            <person name="Wu D."/>
            <person name="Eisen J.A."/>
        </authorList>
    </citation>
    <scope>NUCLEOTIDE SEQUENCE [LARGE SCALE GENOMIC DNA]</scope>
    <source>
        <strain evidence="10">ATCC 33386 / NCTC 11300</strain>
    </source>
</reference>
<keyword evidence="5 6" id="KW-0482">Metalloprotease</keyword>
<dbReference type="InterPro" id="IPR042088">
    <property type="entry name" value="OligoPept_F_C"/>
</dbReference>
<dbReference type="HOGENOM" id="CLU_021290_2_0_0"/>
<dbReference type="GO" id="GO:0046872">
    <property type="term" value="F:metal ion binding"/>
    <property type="evidence" value="ECO:0007669"/>
    <property type="project" value="UniProtKB-UniRule"/>
</dbReference>
<comment type="similarity">
    <text evidence="6">Belongs to the peptidase M3B family.</text>
</comment>
<evidence type="ECO:0000256" key="5">
    <source>
        <dbReference type="ARBA" id="ARBA00023049"/>
    </source>
</evidence>
<accession>D1AFS3</accession>
<name>D1AFS3_SEBTE</name>
<dbReference type="Pfam" id="PF08439">
    <property type="entry name" value="Peptidase_M3_N"/>
    <property type="match status" value="1"/>
</dbReference>
<evidence type="ECO:0000259" key="8">
    <source>
        <dbReference type="Pfam" id="PF08439"/>
    </source>
</evidence>
<dbReference type="GO" id="GO:0006518">
    <property type="term" value="P:peptide metabolic process"/>
    <property type="evidence" value="ECO:0007669"/>
    <property type="project" value="TreeGrafter"/>
</dbReference>
<dbReference type="Gene3D" id="1.20.140.70">
    <property type="entry name" value="Oligopeptidase f, N-terminal domain"/>
    <property type="match status" value="1"/>
</dbReference>
<dbReference type="InterPro" id="IPR001567">
    <property type="entry name" value="Pept_M3A_M3B_dom"/>
</dbReference>
<protein>
    <recommendedName>
        <fullName evidence="6">Oligopeptidase F</fullName>
        <ecNumber evidence="6">3.4.24.-</ecNumber>
    </recommendedName>
</protein>
<dbReference type="InterPro" id="IPR004438">
    <property type="entry name" value="Peptidase_M3B"/>
</dbReference>
<dbReference type="InterPro" id="IPR045090">
    <property type="entry name" value="Pept_M3A_M3B"/>
</dbReference>
<keyword evidence="1 6" id="KW-0645">Protease</keyword>
<dbReference type="PANTHER" id="PTHR11804:SF84">
    <property type="entry name" value="SACCHAROLYSIN"/>
    <property type="match status" value="1"/>
</dbReference>
<feature type="domain" description="Oligopeptidase F N-terminal" evidence="8">
    <location>
        <begin position="137"/>
        <end position="203"/>
    </location>
</feature>
<reference evidence="9 10" key="2">
    <citation type="journal article" date="2010" name="Stand. Genomic Sci.">
        <title>Complete genome sequence of Sebaldella termitidis type strain (NCTC 11300).</title>
        <authorList>
            <person name="Harmon-Smith M."/>
            <person name="Celia L."/>
            <person name="Chertkov O."/>
            <person name="Lapidus A."/>
            <person name="Copeland A."/>
            <person name="Glavina Del Rio T."/>
            <person name="Nolan M."/>
            <person name="Lucas S."/>
            <person name="Tice H."/>
            <person name="Cheng J.F."/>
            <person name="Han C."/>
            <person name="Detter J.C."/>
            <person name="Bruce D."/>
            <person name="Goodwin L."/>
            <person name="Pitluck S."/>
            <person name="Pati A."/>
            <person name="Liolios K."/>
            <person name="Ivanova N."/>
            <person name="Mavromatis K."/>
            <person name="Mikhailova N."/>
            <person name="Chen A."/>
            <person name="Palaniappan K."/>
            <person name="Land M."/>
            <person name="Hauser L."/>
            <person name="Chang Y.J."/>
            <person name="Jeffries C.D."/>
            <person name="Brettin T."/>
            <person name="Goker M."/>
            <person name="Beck B."/>
            <person name="Bristow J."/>
            <person name="Eisen J.A."/>
            <person name="Markowitz V."/>
            <person name="Hugenholtz P."/>
            <person name="Kyrpides N.C."/>
            <person name="Klenk H.P."/>
            <person name="Chen F."/>
        </authorList>
    </citation>
    <scope>NUCLEOTIDE SEQUENCE [LARGE SCALE GENOMIC DNA]</scope>
    <source>
        <strain evidence="10">ATCC 33386 / NCTC 11300</strain>
    </source>
</reference>
<evidence type="ECO:0000259" key="7">
    <source>
        <dbReference type="Pfam" id="PF01432"/>
    </source>
</evidence>
<evidence type="ECO:0000313" key="10">
    <source>
        <dbReference type="Proteomes" id="UP000000845"/>
    </source>
</evidence>
<dbReference type="SUPFAM" id="SSF55486">
    <property type="entry name" value="Metalloproteases ('zincins'), catalytic domain"/>
    <property type="match status" value="1"/>
</dbReference>
<keyword evidence="3 6" id="KW-0378">Hydrolase</keyword>
<dbReference type="EMBL" id="CP001739">
    <property type="protein sequence ID" value="ACZ07958.1"/>
    <property type="molecule type" value="Genomic_DNA"/>
</dbReference>
<dbReference type="EC" id="3.4.24.-" evidence="6"/>
<dbReference type="CDD" id="cd09608">
    <property type="entry name" value="M3B_PepF"/>
    <property type="match status" value="1"/>
</dbReference>
<comment type="cofactor">
    <cofactor evidence="6">
        <name>Zn(2+)</name>
        <dbReference type="ChEBI" id="CHEBI:29105"/>
    </cofactor>
    <text evidence="6">Binds 1 zinc ion.</text>
</comment>
<dbReference type="STRING" id="526218.Sterm_1090"/>
<dbReference type="Gene3D" id="1.10.1370.20">
    <property type="entry name" value="Oligoendopeptidase f, C-terminal domain"/>
    <property type="match status" value="1"/>
</dbReference>
<evidence type="ECO:0000256" key="1">
    <source>
        <dbReference type="ARBA" id="ARBA00022670"/>
    </source>
</evidence>
<dbReference type="InterPro" id="IPR013647">
    <property type="entry name" value="OligopepF_N_dom"/>
</dbReference>
<gene>
    <name evidence="9" type="ordered locus">Sterm_1090</name>
</gene>
<evidence type="ECO:0000256" key="6">
    <source>
        <dbReference type="RuleBase" id="RU368091"/>
    </source>
</evidence>
<comment type="function">
    <text evidence="6">Has oligopeptidase activity and degrades a variety of small bioactive peptides.</text>
</comment>
<dbReference type="PANTHER" id="PTHR11804">
    <property type="entry name" value="PROTEASE M3 THIMET OLIGOPEPTIDASE-RELATED"/>
    <property type="match status" value="1"/>
</dbReference>
<keyword evidence="2 6" id="KW-0479">Metal-binding</keyword>
<dbReference type="Pfam" id="PF01432">
    <property type="entry name" value="Peptidase_M3"/>
    <property type="match status" value="1"/>
</dbReference>
<dbReference type="GO" id="GO:0004222">
    <property type="term" value="F:metalloendopeptidase activity"/>
    <property type="evidence" value="ECO:0007669"/>
    <property type="project" value="UniProtKB-UniRule"/>
</dbReference>
<dbReference type="KEGG" id="str:Sterm_1090"/>
<proteinExistence type="inferred from homology"/>
<dbReference type="GO" id="GO:0006508">
    <property type="term" value="P:proteolysis"/>
    <property type="evidence" value="ECO:0007669"/>
    <property type="project" value="UniProtKB-KW"/>
</dbReference>
<organism evidence="9 10">
    <name type="scientific">Sebaldella termitidis (strain ATCC 33386 / NCTC 11300)</name>
    <dbReference type="NCBI Taxonomy" id="526218"/>
    <lineage>
        <taxon>Bacteria</taxon>
        <taxon>Fusobacteriati</taxon>
        <taxon>Fusobacteriota</taxon>
        <taxon>Fusobacteriia</taxon>
        <taxon>Fusobacteriales</taxon>
        <taxon>Leptotrichiaceae</taxon>
        <taxon>Sebaldella</taxon>
    </lineage>
</organism>
<keyword evidence="4 6" id="KW-0862">Zinc</keyword>
<evidence type="ECO:0000256" key="4">
    <source>
        <dbReference type="ARBA" id="ARBA00022833"/>
    </source>
</evidence>
<evidence type="ECO:0000313" key="9">
    <source>
        <dbReference type="EMBL" id="ACZ07958.1"/>
    </source>
</evidence>
<evidence type="ECO:0000256" key="3">
    <source>
        <dbReference type="ARBA" id="ARBA00022801"/>
    </source>
</evidence>
<dbReference type="eggNOG" id="COG1164">
    <property type="taxonomic scope" value="Bacteria"/>
</dbReference>
<sequence>MNKRHYSVLILLVFLIFGEEISMAKAYESRDEIAQEYKWNLSDIYKNWGLWKEDYTKAESMLKELTEYKGKLEDKDKFLEFLTKQEELDKLSYKLYRYPQLLRDVNAYDKDATENLQKVQFLFSKVTTDLSWVNSETISIGEEKVLGWTKEEAFSDYKFGLENLFRLEKHILPENENRLLSYYSQFMSAPRTIYSELSVSDVKWPVVELSTGEKVEATYGNYSKVLSQNKNQEDRKKIFDAHYGTFKEKENTYAAIYNSILQKDIARKNAYNYDSFLDSFLEGDNIPKEVYLNLIKTAKEESAPLKRYSKLRKKLLNLKEYHTYDGSVNLIDFNKEYDYKTAKDLVIKSVAPLGDVYQSKLEEAVGHGWLDVFETKGKRSGAYSAGVYGVHPYMLLNYNETLDSVFTLGHELGHTLHTLYSSENQPFATHDYTIFVAEVASTFNERLLLDSMLKDTKDPKERIALLEQAIKNITGTFYFQALLADYEYQAHKLVDEGKPVTPEVLNGIMKQLFKDYYGNEMAEDELLYSVWARIPHFYNSPFYVYQYATCFASSAILYDKVINEKNPEKREEARQKYMELLSSGGNDFPMEQLKKAGVDLEKKETIKAVSKQLNVLLDKLEIEIKNLEKSN</sequence>
<dbReference type="NCBIfam" id="TIGR00181">
    <property type="entry name" value="pepF"/>
    <property type="match status" value="1"/>
</dbReference>
<dbReference type="AlphaFoldDB" id="D1AFS3"/>
<dbReference type="Proteomes" id="UP000000845">
    <property type="component" value="Chromosome"/>
</dbReference>